<dbReference type="SUPFAM" id="SSF46785">
    <property type="entry name" value="Winged helix' DNA-binding domain"/>
    <property type="match status" value="1"/>
</dbReference>
<dbReference type="Proteomes" id="UP001239083">
    <property type="component" value="Unassembled WGS sequence"/>
</dbReference>
<dbReference type="GO" id="GO:0016301">
    <property type="term" value="F:kinase activity"/>
    <property type="evidence" value="ECO:0007669"/>
    <property type="project" value="UniProtKB-KW"/>
</dbReference>
<dbReference type="Gene3D" id="3.30.420.40">
    <property type="match status" value="2"/>
</dbReference>
<dbReference type="SUPFAM" id="SSF53067">
    <property type="entry name" value="Actin-like ATPase domain"/>
    <property type="match status" value="1"/>
</dbReference>
<keyword evidence="3" id="KW-0418">Kinase</keyword>
<dbReference type="EMBL" id="JAUSYY010000001">
    <property type="protein sequence ID" value="MDQ0893123.1"/>
    <property type="molecule type" value="Genomic_DNA"/>
</dbReference>
<evidence type="ECO:0000259" key="2">
    <source>
        <dbReference type="Pfam" id="PF12802"/>
    </source>
</evidence>
<feature type="domain" description="HTH marR-type" evidence="2">
    <location>
        <begin position="27"/>
        <end position="74"/>
    </location>
</feature>
<comment type="similarity">
    <text evidence="1">Belongs to the ROK (NagC/XylR) family.</text>
</comment>
<dbReference type="InterPro" id="IPR000835">
    <property type="entry name" value="HTH_MarR-typ"/>
</dbReference>
<dbReference type="PROSITE" id="PS01125">
    <property type="entry name" value="ROK"/>
    <property type="match status" value="1"/>
</dbReference>
<keyword evidence="4" id="KW-1185">Reference proteome</keyword>
<evidence type="ECO:0000313" key="4">
    <source>
        <dbReference type="Proteomes" id="UP001239083"/>
    </source>
</evidence>
<evidence type="ECO:0000313" key="3">
    <source>
        <dbReference type="EMBL" id="MDQ0893123.1"/>
    </source>
</evidence>
<sequence length="378" mass="38976">MASLNHAGALRATGKVLPEYARGHNRSLVLQMLYRNGGQSRADLARASALTKVTVSDLVAEMLAEGLVVETRQRTSTGPGKPAVELDIARDRWQVVAVDLSDAEKFDGAVLDLDGGLIARISVPRGGAMGAAALETAFELVDELRARATAPVLGIGVGSPGIVDLDGAVLSAPNLDWTNVPMRAALAERTGLPVHVANDANAASLAEHSFGGATHDLLLLKVGHGVGAAVLANGRLVHGRRFAAGEIGHVVVGTDAGPLCACGRSGCLEAWIAVPRLEARLAEASGADAADEVLRETGRRLGYALAPVVGALGLTDVIVSGPPHLLDGVLLDAAREALKSRLLPVFFDGLELRLTEQGPDIVLRGALVLVLAGVLGIS</sequence>
<keyword evidence="3" id="KW-0808">Transferase</keyword>
<accession>A0ABU0R4Y2</accession>
<dbReference type="Pfam" id="PF00480">
    <property type="entry name" value="ROK"/>
    <property type="match status" value="1"/>
</dbReference>
<dbReference type="Pfam" id="PF12802">
    <property type="entry name" value="MarR_2"/>
    <property type="match status" value="1"/>
</dbReference>
<evidence type="ECO:0000256" key="1">
    <source>
        <dbReference type="ARBA" id="ARBA00006479"/>
    </source>
</evidence>
<name>A0ABU0R4Y2_9MICO</name>
<dbReference type="RefSeq" id="WP_307039304.1">
    <property type="nucleotide sequence ID" value="NZ_JAUSYY010000001.1"/>
</dbReference>
<dbReference type="PANTHER" id="PTHR18964">
    <property type="entry name" value="ROK (REPRESSOR, ORF, KINASE) FAMILY"/>
    <property type="match status" value="1"/>
</dbReference>
<dbReference type="InterPro" id="IPR000600">
    <property type="entry name" value="ROK"/>
</dbReference>
<dbReference type="InterPro" id="IPR036390">
    <property type="entry name" value="WH_DNA-bd_sf"/>
</dbReference>
<dbReference type="InterPro" id="IPR043129">
    <property type="entry name" value="ATPase_NBD"/>
</dbReference>
<reference evidence="3 4" key="1">
    <citation type="submission" date="2023-07" db="EMBL/GenBank/DDBJ databases">
        <title>Comparative genomics of wheat-associated soil bacteria to identify genetic determinants of phenazine resistance.</title>
        <authorList>
            <person name="Mouncey N."/>
        </authorList>
    </citation>
    <scope>NUCLEOTIDE SEQUENCE [LARGE SCALE GENOMIC DNA]</scope>
    <source>
        <strain evidence="3 4">V3I3</strain>
    </source>
</reference>
<dbReference type="InterPro" id="IPR049874">
    <property type="entry name" value="ROK_cs"/>
</dbReference>
<dbReference type="PANTHER" id="PTHR18964:SF149">
    <property type="entry name" value="BIFUNCTIONAL UDP-N-ACETYLGLUCOSAMINE 2-EPIMERASE_N-ACETYLMANNOSAMINE KINASE"/>
    <property type="match status" value="1"/>
</dbReference>
<protein>
    <submittedName>
        <fullName evidence="3">NBD/HSP70 family sugar kinase</fullName>
    </submittedName>
</protein>
<comment type="caution">
    <text evidence="3">The sequence shown here is derived from an EMBL/GenBank/DDBJ whole genome shotgun (WGS) entry which is preliminary data.</text>
</comment>
<gene>
    <name evidence="3" type="ORF">QFZ26_000678</name>
</gene>
<proteinExistence type="inferred from homology"/>
<dbReference type="InterPro" id="IPR036388">
    <property type="entry name" value="WH-like_DNA-bd_sf"/>
</dbReference>
<dbReference type="Gene3D" id="1.10.10.10">
    <property type="entry name" value="Winged helix-like DNA-binding domain superfamily/Winged helix DNA-binding domain"/>
    <property type="match status" value="1"/>
</dbReference>
<organism evidence="3 4">
    <name type="scientific">Agromyces ramosus</name>
    <dbReference type="NCBI Taxonomy" id="33879"/>
    <lineage>
        <taxon>Bacteria</taxon>
        <taxon>Bacillati</taxon>
        <taxon>Actinomycetota</taxon>
        <taxon>Actinomycetes</taxon>
        <taxon>Micrococcales</taxon>
        <taxon>Microbacteriaceae</taxon>
        <taxon>Agromyces</taxon>
    </lineage>
</organism>